<evidence type="ECO:0000313" key="2">
    <source>
        <dbReference type="Proteomes" id="UP000789920"/>
    </source>
</evidence>
<keyword evidence="2" id="KW-1185">Reference proteome</keyword>
<gene>
    <name evidence="1" type="ORF">RPERSI_LOCUS24333</name>
</gene>
<proteinExistence type="predicted"/>
<protein>
    <submittedName>
        <fullName evidence="1">19612_t:CDS:1</fullName>
    </submittedName>
</protein>
<organism evidence="1 2">
    <name type="scientific">Racocetra persica</name>
    <dbReference type="NCBI Taxonomy" id="160502"/>
    <lineage>
        <taxon>Eukaryota</taxon>
        <taxon>Fungi</taxon>
        <taxon>Fungi incertae sedis</taxon>
        <taxon>Mucoromycota</taxon>
        <taxon>Glomeromycotina</taxon>
        <taxon>Glomeromycetes</taxon>
        <taxon>Diversisporales</taxon>
        <taxon>Gigasporaceae</taxon>
        <taxon>Racocetra</taxon>
    </lineage>
</organism>
<reference evidence="1" key="1">
    <citation type="submission" date="2021-06" db="EMBL/GenBank/DDBJ databases">
        <authorList>
            <person name="Kallberg Y."/>
            <person name="Tangrot J."/>
            <person name="Rosling A."/>
        </authorList>
    </citation>
    <scope>NUCLEOTIDE SEQUENCE</scope>
    <source>
        <strain evidence="1">MA461A</strain>
    </source>
</reference>
<name>A0ACA9RZU3_9GLOM</name>
<dbReference type="EMBL" id="CAJVQC010077875">
    <property type="protein sequence ID" value="CAG8815897.1"/>
    <property type="molecule type" value="Genomic_DNA"/>
</dbReference>
<evidence type="ECO:0000313" key="1">
    <source>
        <dbReference type="EMBL" id="CAG8815897.1"/>
    </source>
</evidence>
<accession>A0ACA9RZU3</accession>
<dbReference type="Proteomes" id="UP000789920">
    <property type="component" value="Unassembled WGS sequence"/>
</dbReference>
<comment type="caution">
    <text evidence="1">The sequence shown here is derived from an EMBL/GenBank/DDBJ whole genome shotgun (WGS) entry which is preliminary data.</text>
</comment>
<feature type="non-terminal residue" evidence="1">
    <location>
        <position position="222"/>
    </location>
</feature>
<sequence length="222" mass="25676">MSEGNEDKEKNTKNNFMKNIWFDKSFGKCYLNECEGEVDIGAIEKKINCKIKEVYLEENSKNISLTNYSLPLRLNFYDSVRSLEELKEIVNLNWLHDNKEVSLSVSNVEKNLLAEHATDPFIRKTAWNLVSGRGNRICVVYGIERLIDISDLDQIIDNYDYSRFAGMRAGNEEDVEYHQKLFGGREKFAELYTAFDNLSNRIKARNLIIVSRLLADKEDLAA</sequence>